<organism evidence="1 2">
    <name type="scientific">Ostreobium quekettii</name>
    <dbReference type="NCBI Taxonomy" id="121088"/>
    <lineage>
        <taxon>Eukaryota</taxon>
        <taxon>Viridiplantae</taxon>
        <taxon>Chlorophyta</taxon>
        <taxon>core chlorophytes</taxon>
        <taxon>Ulvophyceae</taxon>
        <taxon>TCBD clade</taxon>
        <taxon>Bryopsidales</taxon>
        <taxon>Ostreobineae</taxon>
        <taxon>Ostreobiaceae</taxon>
        <taxon>Ostreobium</taxon>
    </lineage>
</organism>
<dbReference type="Proteomes" id="UP000708148">
    <property type="component" value="Unassembled WGS sequence"/>
</dbReference>
<dbReference type="SUPFAM" id="SSF56112">
    <property type="entry name" value="Protein kinase-like (PK-like)"/>
    <property type="match status" value="1"/>
</dbReference>
<dbReference type="EMBL" id="CAJHUC010002927">
    <property type="protein sequence ID" value="CAD7704575.1"/>
    <property type="molecule type" value="Genomic_DNA"/>
</dbReference>
<dbReference type="OrthoDB" id="648396at2759"/>
<evidence type="ECO:0000313" key="1">
    <source>
        <dbReference type="EMBL" id="CAD7704575.1"/>
    </source>
</evidence>
<keyword evidence="2" id="KW-1185">Reference proteome</keyword>
<dbReference type="AlphaFoldDB" id="A0A8S1JF77"/>
<reference evidence="1" key="1">
    <citation type="submission" date="2020-12" db="EMBL/GenBank/DDBJ databases">
        <authorList>
            <person name="Iha C."/>
        </authorList>
    </citation>
    <scope>NUCLEOTIDE SEQUENCE</scope>
</reference>
<dbReference type="Gene3D" id="1.10.510.10">
    <property type="entry name" value="Transferase(Phosphotransferase) domain 1"/>
    <property type="match status" value="1"/>
</dbReference>
<name>A0A8S1JF77_9CHLO</name>
<comment type="caution">
    <text evidence="1">The sequence shown here is derived from an EMBL/GenBank/DDBJ whole genome shotgun (WGS) entry which is preliminary data.</text>
</comment>
<evidence type="ECO:0000313" key="2">
    <source>
        <dbReference type="Proteomes" id="UP000708148"/>
    </source>
</evidence>
<dbReference type="InterPro" id="IPR011009">
    <property type="entry name" value="Kinase-like_dom_sf"/>
</dbReference>
<proteinExistence type="predicted"/>
<protein>
    <recommendedName>
        <fullName evidence="3">Protein kinase domain-containing protein</fullName>
    </recommendedName>
</protein>
<sequence length="118" mass="13977">MMVPGARKILSHPFATIVNVDYELPRRQLSPALYDMINRMLEYDPKIRISMQEIKNHVWFREDIPKGMLEMNQHPQRVQHGQDFETIRAVLLEGHKELELDYDDAIDKDLMLIEAEMD</sequence>
<accession>A0A8S1JF77</accession>
<gene>
    <name evidence="1" type="ORF">OSTQU699_LOCUS9929</name>
</gene>
<evidence type="ECO:0008006" key="3">
    <source>
        <dbReference type="Google" id="ProtNLM"/>
    </source>
</evidence>